<dbReference type="Proteomes" id="UP001145021">
    <property type="component" value="Unassembled WGS sequence"/>
</dbReference>
<feature type="signal peptide" evidence="2">
    <location>
        <begin position="1"/>
        <end position="17"/>
    </location>
</feature>
<dbReference type="AlphaFoldDB" id="A0A9W7XQQ6"/>
<keyword evidence="1" id="KW-0812">Transmembrane</keyword>
<keyword evidence="1" id="KW-1133">Transmembrane helix</keyword>
<name>A0A9W7XQQ6_9FUNG</name>
<evidence type="ECO:0000256" key="2">
    <source>
        <dbReference type="SAM" id="SignalP"/>
    </source>
</evidence>
<keyword evidence="2" id="KW-0732">Signal</keyword>
<evidence type="ECO:0000313" key="3">
    <source>
        <dbReference type="EMBL" id="KAJ1647216.1"/>
    </source>
</evidence>
<dbReference type="EMBL" id="JANBOH010000036">
    <property type="protein sequence ID" value="KAJ1647216.1"/>
    <property type="molecule type" value="Genomic_DNA"/>
</dbReference>
<comment type="caution">
    <text evidence="3">The sequence shown here is derived from an EMBL/GenBank/DDBJ whole genome shotgun (WGS) entry which is preliminary data.</text>
</comment>
<feature type="chain" id="PRO_5040991093" evidence="2">
    <location>
        <begin position="18"/>
        <end position="135"/>
    </location>
</feature>
<protein>
    <submittedName>
        <fullName evidence="3">Uncharacterized protein</fullName>
    </submittedName>
</protein>
<evidence type="ECO:0000313" key="4">
    <source>
        <dbReference type="Proteomes" id="UP001145021"/>
    </source>
</evidence>
<gene>
    <name evidence="3" type="ORF">LPJ64_001401</name>
</gene>
<accession>A0A9W7XQQ6</accession>
<reference evidence="3" key="1">
    <citation type="submission" date="2022-07" db="EMBL/GenBank/DDBJ databases">
        <title>Phylogenomic reconstructions and comparative analyses of Kickxellomycotina fungi.</title>
        <authorList>
            <person name="Reynolds N.K."/>
            <person name="Stajich J.E."/>
            <person name="Barry K."/>
            <person name="Grigoriev I.V."/>
            <person name="Crous P."/>
            <person name="Smith M.E."/>
        </authorList>
    </citation>
    <scope>NUCLEOTIDE SEQUENCE</scope>
    <source>
        <strain evidence="3">NBRC 105413</strain>
    </source>
</reference>
<keyword evidence="1" id="KW-0472">Membrane</keyword>
<proteinExistence type="predicted"/>
<feature type="transmembrane region" description="Helical" evidence="1">
    <location>
        <begin position="43"/>
        <end position="64"/>
    </location>
</feature>
<evidence type="ECO:0000256" key="1">
    <source>
        <dbReference type="SAM" id="Phobius"/>
    </source>
</evidence>
<sequence>MLRQIICLLWVAAISSGKQDETPVPVPLPSPPVERHPSNDDWGTTYVAIVVMTLIAFAALGVLVKRSFQLVPTGVMALRTLVGGRSDDDGYHVLANEEEADANGEMAVEDAQVLHMAQEQTAPEDAEHASEQRST</sequence>
<keyword evidence="4" id="KW-1185">Reference proteome</keyword>
<organism evidence="3 4">
    <name type="scientific">Coemansia asiatica</name>
    <dbReference type="NCBI Taxonomy" id="1052880"/>
    <lineage>
        <taxon>Eukaryota</taxon>
        <taxon>Fungi</taxon>
        <taxon>Fungi incertae sedis</taxon>
        <taxon>Zoopagomycota</taxon>
        <taxon>Kickxellomycotina</taxon>
        <taxon>Kickxellomycetes</taxon>
        <taxon>Kickxellales</taxon>
        <taxon>Kickxellaceae</taxon>
        <taxon>Coemansia</taxon>
    </lineage>
</organism>